<accession>A0A4S8KW56</accession>
<dbReference type="Proteomes" id="UP000297245">
    <property type="component" value="Unassembled WGS sequence"/>
</dbReference>
<evidence type="ECO:0000313" key="1">
    <source>
        <dbReference type="EMBL" id="THU80194.1"/>
    </source>
</evidence>
<proteinExistence type="predicted"/>
<organism evidence="1 2">
    <name type="scientific">Dendrothele bispora (strain CBS 962.96)</name>
    <dbReference type="NCBI Taxonomy" id="1314807"/>
    <lineage>
        <taxon>Eukaryota</taxon>
        <taxon>Fungi</taxon>
        <taxon>Dikarya</taxon>
        <taxon>Basidiomycota</taxon>
        <taxon>Agaricomycotina</taxon>
        <taxon>Agaricomycetes</taxon>
        <taxon>Agaricomycetidae</taxon>
        <taxon>Agaricales</taxon>
        <taxon>Agaricales incertae sedis</taxon>
        <taxon>Dendrothele</taxon>
    </lineage>
</organism>
<dbReference type="AlphaFoldDB" id="A0A4S8KW56"/>
<gene>
    <name evidence="1" type="ORF">K435DRAFT_810063</name>
</gene>
<evidence type="ECO:0000313" key="2">
    <source>
        <dbReference type="Proteomes" id="UP000297245"/>
    </source>
</evidence>
<protein>
    <submittedName>
        <fullName evidence="1">Uncharacterized protein</fullName>
    </submittedName>
</protein>
<sequence>MRNKYLTCKSNYFILVTCVGSVGNKYLDLSTCLQVLVTKWTCILPDLSTVDSELHGYTVGTFELTRTRTREKPNPCGGYGYFHGSTKLAYGSRSWRFTGTGWLGSGFLYPDPYPPDPYPQPVATRETRAVH</sequence>
<dbReference type="EMBL" id="ML179930">
    <property type="protein sequence ID" value="THU80194.1"/>
    <property type="molecule type" value="Genomic_DNA"/>
</dbReference>
<keyword evidence="2" id="KW-1185">Reference proteome</keyword>
<reference evidence="1 2" key="1">
    <citation type="journal article" date="2019" name="Nat. Ecol. Evol.">
        <title>Megaphylogeny resolves global patterns of mushroom evolution.</title>
        <authorList>
            <person name="Varga T."/>
            <person name="Krizsan K."/>
            <person name="Foldi C."/>
            <person name="Dima B."/>
            <person name="Sanchez-Garcia M."/>
            <person name="Sanchez-Ramirez S."/>
            <person name="Szollosi G.J."/>
            <person name="Szarkandi J.G."/>
            <person name="Papp V."/>
            <person name="Albert L."/>
            <person name="Andreopoulos W."/>
            <person name="Angelini C."/>
            <person name="Antonin V."/>
            <person name="Barry K.W."/>
            <person name="Bougher N.L."/>
            <person name="Buchanan P."/>
            <person name="Buyck B."/>
            <person name="Bense V."/>
            <person name="Catcheside P."/>
            <person name="Chovatia M."/>
            <person name="Cooper J."/>
            <person name="Damon W."/>
            <person name="Desjardin D."/>
            <person name="Finy P."/>
            <person name="Geml J."/>
            <person name="Haridas S."/>
            <person name="Hughes K."/>
            <person name="Justo A."/>
            <person name="Karasinski D."/>
            <person name="Kautmanova I."/>
            <person name="Kiss B."/>
            <person name="Kocsube S."/>
            <person name="Kotiranta H."/>
            <person name="LaButti K.M."/>
            <person name="Lechner B.E."/>
            <person name="Liimatainen K."/>
            <person name="Lipzen A."/>
            <person name="Lukacs Z."/>
            <person name="Mihaltcheva S."/>
            <person name="Morgado L.N."/>
            <person name="Niskanen T."/>
            <person name="Noordeloos M.E."/>
            <person name="Ohm R.A."/>
            <person name="Ortiz-Santana B."/>
            <person name="Ovrebo C."/>
            <person name="Racz N."/>
            <person name="Riley R."/>
            <person name="Savchenko A."/>
            <person name="Shiryaev A."/>
            <person name="Soop K."/>
            <person name="Spirin V."/>
            <person name="Szebenyi C."/>
            <person name="Tomsovsky M."/>
            <person name="Tulloss R.E."/>
            <person name="Uehling J."/>
            <person name="Grigoriev I.V."/>
            <person name="Vagvolgyi C."/>
            <person name="Papp T."/>
            <person name="Martin F.M."/>
            <person name="Miettinen O."/>
            <person name="Hibbett D.S."/>
            <person name="Nagy L.G."/>
        </authorList>
    </citation>
    <scope>NUCLEOTIDE SEQUENCE [LARGE SCALE GENOMIC DNA]</scope>
    <source>
        <strain evidence="1 2">CBS 962.96</strain>
    </source>
</reference>
<name>A0A4S8KW56_DENBC</name>